<dbReference type="Proteomes" id="UP000304953">
    <property type="component" value="Unassembled WGS sequence"/>
</dbReference>
<gene>
    <name evidence="1" type="primary">sigH</name>
    <name evidence="1" type="ORF">E5329_26280</name>
</gene>
<evidence type="ECO:0000313" key="1">
    <source>
        <dbReference type="EMBL" id="TGY87735.1"/>
    </source>
</evidence>
<name>A0AC61RN82_9FIRM</name>
<dbReference type="EMBL" id="SRYA01000108">
    <property type="protein sequence ID" value="TGY87735.1"/>
    <property type="molecule type" value="Genomic_DNA"/>
</dbReference>
<sequence length="202" mass="23652">MQRKIEYQNQTDEMLIEELRNGQPDITDYIMEKYKYLVRRRANAMFLIGGDTDDLIQEGMIGLFKAIRDYRKEKDASFYHFADLCITRQIYHAVEASQRKKHQPLNSYISLNASMGEEGTDTFLDLLETFENANPEQLLIDRENVRAIHEKIAQSLSALERRVLELYLEGMNYRQIAEALEKEPKAIDNALQRIRGKFAKIL</sequence>
<protein>
    <submittedName>
        <fullName evidence="1">RNA polymerase sporulation sigma factor SigH</fullName>
    </submittedName>
</protein>
<comment type="caution">
    <text evidence="1">The sequence shown here is derived from an EMBL/GenBank/DDBJ whole genome shotgun (WGS) entry which is preliminary data.</text>
</comment>
<evidence type="ECO:0000313" key="2">
    <source>
        <dbReference type="Proteomes" id="UP000304953"/>
    </source>
</evidence>
<accession>A0AC61RN82</accession>
<organism evidence="1 2">
    <name type="scientific">Petralouisia muris</name>
    <dbReference type="NCBI Taxonomy" id="3032872"/>
    <lineage>
        <taxon>Bacteria</taxon>
        <taxon>Bacillati</taxon>
        <taxon>Bacillota</taxon>
        <taxon>Clostridia</taxon>
        <taxon>Lachnospirales</taxon>
        <taxon>Lachnospiraceae</taxon>
        <taxon>Petralouisia</taxon>
    </lineage>
</organism>
<proteinExistence type="predicted"/>
<reference evidence="1" key="1">
    <citation type="submission" date="2019-04" db="EMBL/GenBank/DDBJ databases">
        <title>Microbes associate with the intestines of laboratory mice.</title>
        <authorList>
            <person name="Navarre W."/>
            <person name="Wong E."/>
            <person name="Huang K."/>
            <person name="Tropini C."/>
            <person name="Ng K."/>
            <person name="Yu B."/>
        </authorList>
    </citation>
    <scope>NUCLEOTIDE SEQUENCE</scope>
    <source>
        <strain evidence="1">NM01_1-7b</strain>
    </source>
</reference>
<keyword evidence="2" id="KW-1185">Reference proteome</keyword>